<feature type="domain" description="Response regulatory" evidence="9">
    <location>
        <begin position="478"/>
        <end position="584"/>
    </location>
</feature>
<evidence type="ECO:0000256" key="2">
    <source>
        <dbReference type="ARBA" id="ARBA00012438"/>
    </source>
</evidence>
<dbReference type="Gene3D" id="3.40.50.2300">
    <property type="match status" value="1"/>
</dbReference>
<name>A0A656JU81_PSESF</name>
<dbReference type="PROSITE" id="PS50112">
    <property type="entry name" value="PAS"/>
    <property type="match status" value="1"/>
</dbReference>
<feature type="transmembrane region" description="Helical" evidence="7">
    <location>
        <begin position="12"/>
        <end position="33"/>
    </location>
</feature>
<dbReference type="PROSITE" id="PS50110">
    <property type="entry name" value="RESPONSE_REGULATORY"/>
    <property type="match status" value="1"/>
</dbReference>
<keyword evidence="4" id="KW-0808">Transferase</keyword>
<dbReference type="InterPro" id="IPR005467">
    <property type="entry name" value="His_kinase_dom"/>
</dbReference>
<dbReference type="Pfam" id="PF00072">
    <property type="entry name" value="Response_reg"/>
    <property type="match status" value="1"/>
</dbReference>
<dbReference type="PROSITE" id="PS50113">
    <property type="entry name" value="PAC"/>
    <property type="match status" value="1"/>
</dbReference>
<dbReference type="InterPro" id="IPR011006">
    <property type="entry name" value="CheY-like_superfamily"/>
</dbReference>
<feature type="non-terminal residue" evidence="12">
    <location>
        <position position="1"/>
    </location>
</feature>
<evidence type="ECO:0000256" key="5">
    <source>
        <dbReference type="ARBA" id="ARBA00022777"/>
    </source>
</evidence>
<dbReference type="SUPFAM" id="SSF55874">
    <property type="entry name" value="ATPase domain of HSP90 chaperone/DNA topoisomerase II/histidine kinase"/>
    <property type="match status" value="1"/>
</dbReference>
<dbReference type="FunFam" id="3.30.565.10:FF:000006">
    <property type="entry name" value="Sensor histidine kinase WalK"/>
    <property type="match status" value="1"/>
</dbReference>
<dbReference type="InterPro" id="IPR036890">
    <property type="entry name" value="HATPase_C_sf"/>
</dbReference>
<keyword evidence="3 6" id="KW-0597">Phosphoprotein</keyword>
<dbReference type="InterPro" id="IPR003661">
    <property type="entry name" value="HisK_dim/P_dom"/>
</dbReference>
<dbReference type="SMART" id="SM00448">
    <property type="entry name" value="REC"/>
    <property type="match status" value="1"/>
</dbReference>
<evidence type="ECO:0000256" key="7">
    <source>
        <dbReference type="SAM" id="Phobius"/>
    </source>
</evidence>
<evidence type="ECO:0000313" key="13">
    <source>
        <dbReference type="Proteomes" id="UP000018849"/>
    </source>
</evidence>
<dbReference type="NCBIfam" id="TIGR00229">
    <property type="entry name" value="sensory_box"/>
    <property type="match status" value="1"/>
</dbReference>
<dbReference type="InterPro" id="IPR004358">
    <property type="entry name" value="Sig_transdc_His_kin-like_C"/>
</dbReference>
<organism evidence="12 13">
    <name type="scientific">Pseudomonas syringae pv. actinidiae ICMP 19096</name>
    <dbReference type="NCBI Taxonomy" id="1194405"/>
    <lineage>
        <taxon>Bacteria</taxon>
        <taxon>Pseudomonadati</taxon>
        <taxon>Pseudomonadota</taxon>
        <taxon>Gammaproteobacteria</taxon>
        <taxon>Pseudomonadales</taxon>
        <taxon>Pseudomonadaceae</taxon>
        <taxon>Pseudomonas</taxon>
        <taxon>Pseudomonas syringae</taxon>
    </lineage>
</organism>
<comment type="caution">
    <text evidence="12">The sequence shown here is derived from an EMBL/GenBank/DDBJ whole genome shotgun (WGS) entry which is preliminary data.</text>
</comment>
<dbReference type="Pfam" id="PF00512">
    <property type="entry name" value="HisKA"/>
    <property type="match status" value="1"/>
</dbReference>
<dbReference type="AlphaFoldDB" id="A0A656JU81"/>
<evidence type="ECO:0000256" key="4">
    <source>
        <dbReference type="ARBA" id="ARBA00022679"/>
    </source>
</evidence>
<dbReference type="Gene3D" id="3.30.565.10">
    <property type="entry name" value="Histidine kinase-like ATPase, C-terminal domain"/>
    <property type="match status" value="1"/>
</dbReference>
<dbReference type="CDD" id="cd00130">
    <property type="entry name" value="PAS"/>
    <property type="match status" value="1"/>
</dbReference>
<dbReference type="InterPro" id="IPR035965">
    <property type="entry name" value="PAS-like_dom_sf"/>
</dbReference>
<dbReference type="Pfam" id="PF02518">
    <property type="entry name" value="HATPase_c"/>
    <property type="match status" value="1"/>
</dbReference>
<comment type="catalytic activity">
    <reaction evidence="1">
        <text>ATP + protein L-histidine = ADP + protein N-phospho-L-histidine.</text>
        <dbReference type="EC" id="2.7.13.3"/>
    </reaction>
</comment>
<dbReference type="SUPFAM" id="SSF47384">
    <property type="entry name" value="Homodimeric domain of signal transducing histidine kinase"/>
    <property type="match status" value="1"/>
</dbReference>
<feature type="domain" description="Histidine kinase" evidence="8">
    <location>
        <begin position="235"/>
        <end position="449"/>
    </location>
</feature>
<dbReference type="PRINTS" id="PR00344">
    <property type="entry name" value="BCTRLSENSOR"/>
</dbReference>
<dbReference type="PANTHER" id="PTHR43047:SF72">
    <property type="entry name" value="OSMOSENSING HISTIDINE PROTEIN KINASE SLN1"/>
    <property type="match status" value="1"/>
</dbReference>
<dbReference type="CDD" id="cd00075">
    <property type="entry name" value="HATPase"/>
    <property type="match status" value="1"/>
</dbReference>
<evidence type="ECO:0000259" key="11">
    <source>
        <dbReference type="PROSITE" id="PS50113"/>
    </source>
</evidence>
<dbReference type="Gene3D" id="6.10.340.10">
    <property type="match status" value="1"/>
</dbReference>
<evidence type="ECO:0000256" key="1">
    <source>
        <dbReference type="ARBA" id="ARBA00000085"/>
    </source>
</evidence>
<gene>
    <name evidence="12" type="ORF">A245_25311</name>
</gene>
<dbReference type="GO" id="GO:0000155">
    <property type="term" value="F:phosphorelay sensor kinase activity"/>
    <property type="evidence" value="ECO:0007669"/>
    <property type="project" value="InterPro"/>
</dbReference>
<dbReference type="InterPro" id="IPR036097">
    <property type="entry name" value="HisK_dim/P_sf"/>
</dbReference>
<dbReference type="CDD" id="cd00082">
    <property type="entry name" value="HisKA"/>
    <property type="match status" value="1"/>
</dbReference>
<feature type="domain" description="PAS" evidence="10">
    <location>
        <begin position="91"/>
        <end position="163"/>
    </location>
</feature>
<dbReference type="InterPro" id="IPR000700">
    <property type="entry name" value="PAS-assoc_C"/>
</dbReference>
<dbReference type="GO" id="GO:0009927">
    <property type="term" value="F:histidine phosphotransfer kinase activity"/>
    <property type="evidence" value="ECO:0007669"/>
    <property type="project" value="TreeGrafter"/>
</dbReference>
<dbReference type="EC" id="2.7.13.3" evidence="2"/>
<dbReference type="SUPFAM" id="SSF55785">
    <property type="entry name" value="PYP-like sensor domain (PAS domain)"/>
    <property type="match status" value="1"/>
</dbReference>
<keyword evidence="7" id="KW-1133">Transmembrane helix</keyword>
<proteinExistence type="predicted"/>
<feature type="domain" description="PAC" evidence="11">
    <location>
        <begin position="164"/>
        <end position="217"/>
    </location>
</feature>
<keyword evidence="5 12" id="KW-0418">Kinase</keyword>
<dbReference type="Gene3D" id="1.10.287.130">
    <property type="match status" value="1"/>
</dbReference>
<dbReference type="Proteomes" id="UP000018849">
    <property type="component" value="Unassembled WGS sequence"/>
</dbReference>
<dbReference type="InterPro" id="IPR003594">
    <property type="entry name" value="HATPase_dom"/>
</dbReference>
<dbReference type="EMBL" id="AOKF01002187">
    <property type="protein sequence ID" value="EPN53654.1"/>
    <property type="molecule type" value="Genomic_DNA"/>
</dbReference>
<dbReference type="InterPro" id="IPR001789">
    <property type="entry name" value="Sig_transdc_resp-reg_receiver"/>
</dbReference>
<dbReference type="Pfam" id="PF13426">
    <property type="entry name" value="PAS_9"/>
    <property type="match status" value="1"/>
</dbReference>
<dbReference type="SMART" id="SM00388">
    <property type="entry name" value="HisKA"/>
    <property type="match status" value="1"/>
</dbReference>
<feature type="modified residue" description="4-aspartylphosphate" evidence="6">
    <location>
        <position position="528"/>
    </location>
</feature>
<accession>A0A656JU81</accession>
<dbReference type="GO" id="GO:0005886">
    <property type="term" value="C:plasma membrane"/>
    <property type="evidence" value="ECO:0007669"/>
    <property type="project" value="UniProtKB-ARBA"/>
</dbReference>
<evidence type="ECO:0000313" key="12">
    <source>
        <dbReference type="EMBL" id="EPN53654.1"/>
    </source>
</evidence>
<dbReference type="SUPFAM" id="SSF52172">
    <property type="entry name" value="CheY-like"/>
    <property type="match status" value="1"/>
</dbReference>
<dbReference type="SMART" id="SM00091">
    <property type="entry name" value="PAS"/>
    <property type="match status" value="1"/>
</dbReference>
<evidence type="ECO:0000259" key="10">
    <source>
        <dbReference type="PROSITE" id="PS50112"/>
    </source>
</evidence>
<dbReference type="InterPro" id="IPR000014">
    <property type="entry name" value="PAS"/>
</dbReference>
<reference evidence="12 13" key="1">
    <citation type="journal article" date="2013" name="PLoS Pathog.">
        <title>Genomic analysis of the Kiwifruit pathogen Pseudomonas syringae pv. actinidiae provides insight into the origins of an emergent plant disease.</title>
        <authorList>
            <person name="McCann H.C."/>
            <person name="Rikkerink E.H."/>
            <person name="Bertels F."/>
            <person name="Fiers M."/>
            <person name="Lu A."/>
            <person name="Rees-George J."/>
            <person name="Andersen M.T."/>
            <person name="Gleave A.P."/>
            <person name="Haubold B."/>
            <person name="Wohlers M.W."/>
            <person name="Guttman D.S."/>
            <person name="Wang P.W."/>
            <person name="Straub C."/>
            <person name="Vanneste J.L."/>
            <person name="Rainey P.B."/>
            <person name="Templeton M.D."/>
        </authorList>
    </citation>
    <scope>NUCLEOTIDE SEQUENCE [LARGE SCALE GENOMIC DNA]</scope>
    <source>
        <strain evidence="12 13">ICMP 19096</strain>
    </source>
</reference>
<evidence type="ECO:0000256" key="6">
    <source>
        <dbReference type="PROSITE-ProRule" id="PRU00169"/>
    </source>
</evidence>
<dbReference type="PANTHER" id="PTHR43047">
    <property type="entry name" value="TWO-COMPONENT HISTIDINE PROTEIN KINASE"/>
    <property type="match status" value="1"/>
</dbReference>
<protein>
    <recommendedName>
        <fullName evidence="2">histidine kinase</fullName>
        <ecNumber evidence="2">2.7.13.3</ecNumber>
    </recommendedName>
</protein>
<evidence type="ECO:0000256" key="3">
    <source>
        <dbReference type="ARBA" id="ARBA00022553"/>
    </source>
</evidence>
<dbReference type="SMART" id="SM00387">
    <property type="entry name" value="HATPase_c"/>
    <property type="match status" value="1"/>
</dbReference>
<keyword evidence="7" id="KW-0472">Membrane</keyword>
<keyword evidence="7" id="KW-0812">Transmembrane</keyword>
<evidence type="ECO:0000259" key="8">
    <source>
        <dbReference type="PROSITE" id="PS50109"/>
    </source>
</evidence>
<dbReference type="Gene3D" id="3.30.450.20">
    <property type="entry name" value="PAS domain"/>
    <property type="match status" value="1"/>
</dbReference>
<sequence length="588" mass="64656">TEAAAATRERLLWSTLLAAACGIFGAILAVLMLSKGIVARVHQVQRNAQRLALGHPLLPQPPEKDEIGQLGTRLVEAGQLLAERERALRDNEERLRLIIEGVKDYGIFALDRNGYVTTWNAGAERIKGYTEQEIIGQHFSVFYLPQECPQHPDMALHEATVNGRYTEESWRRRKDGSRFWASVVITAQYDSNDELRGFSKITRDISDRRVAEIALGTAREEAERASRAKSEFLSRMSHELRTPLNSILGFAQLLDMDSPASQRPQVGHILRAGQHLLKLINEVLDIARIEAGHVSLSLEPVSLSSVLKETLVLVSPMAADGHIELEELPHLPDELGVIADRQRLVQVLLNLLSNAIKYNRPDGQVRIEVDRSAERVTVSVVDTGYGIAPERLGQLFKPFERLDANPSVEGTGLGLALSKSMLEMMNGTLSVQTTQNEGCRFTLALPFVAVHAPTVATPRPADAVPMPRPAARPAYHGKLLCIEDNLSSMALIETLLQRRPGIQLLSSMQGQLGLDLARQHAPQLILLDLNLPDIKGATANTPVLMITADASANAQRELKEAGATAILIKPIQVPVFLALLDQYLPEPV</sequence>
<evidence type="ECO:0000259" key="9">
    <source>
        <dbReference type="PROSITE" id="PS50110"/>
    </source>
</evidence>
<dbReference type="PROSITE" id="PS50109">
    <property type="entry name" value="HIS_KIN"/>
    <property type="match status" value="1"/>
</dbReference>